<comment type="subcellular location">
    <subcellularLocation>
        <location evidence="1">Membrane</location>
        <topology evidence="1">Multi-pass membrane protein</topology>
    </subcellularLocation>
</comment>
<keyword evidence="4" id="KW-0479">Metal-binding</keyword>
<dbReference type="Proteomes" id="UP001054252">
    <property type="component" value="Unassembled WGS sequence"/>
</dbReference>
<feature type="transmembrane region" description="Helical" evidence="9">
    <location>
        <begin position="587"/>
        <end position="604"/>
    </location>
</feature>
<dbReference type="InterPro" id="IPR047255">
    <property type="entry name" value="C2D_MCTP_PRT_plant"/>
</dbReference>
<dbReference type="CDD" id="cd08379">
    <property type="entry name" value="C2D_MCTP_PRT_plant"/>
    <property type="match status" value="1"/>
</dbReference>
<evidence type="ECO:0000256" key="8">
    <source>
        <dbReference type="ARBA" id="ARBA00023136"/>
    </source>
</evidence>
<proteinExistence type="inferred from homology"/>
<evidence type="ECO:0000256" key="1">
    <source>
        <dbReference type="ARBA" id="ARBA00004141"/>
    </source>
</evidence>
<evidence type="ECO:0000256" key="9">
    <source>
        <dbReference type="SAM" id="Phobius"/>
    </source>
</evidence>
<dbReference type="InterPro" id="IPR035892">
    <property type="entry name" value="C2_domain_sf"/>
</dbReference>
<feature type="domain" description="C2" evidence="10">
    <location>
        <begin position="1"/>
        <end position="112"/>
    </location>
</feature>
<dbReference type="PANTHER" id="PTHR31425">
    <property type="entry name" value="PHOSPHORIBOSYLANTHRANILATE TRANSFERASE ISOFORM 1"/>
    <property type="match status" value="1"/>
</dbReference>
<dbReference type="SMART" id="SM00239">
    <property type="entry name" value="C2"/>
    <property type="match status" value="3"/>
</dbReference>
<dbReference type="Gene3D" id="2.60.40.150">
    <property type="entry name" value="C2 domain"/>
    <property type="match status" value="3"/>
</dbReference>
<keyword evidence="8 9" id="KW-0472">Membrane</keyword>
<keyword evidence="12" id="KW-1185">Reference proteome</keyword>
<dbReference type="GO" id="GO:0016020">
    <property type="term" value="C:membrane"/>
    <property type="evidence" value="ECO:0007669"/>
    <property type="project" value="UniProtKB-SubCell"/>
</dbReference>
<evidence type="ECO:0000259" key="10">
    <source>
        <dbReference type="PROSITE" id="PS50004"/>
    </source>
</evidence>
<sequence>MSEEKLTSSFNLVQQLHFLYIGIVRARGLPGNCDPFVQVQVGSYRGTTKHFEKKANPEWKQVFAFSKERIQACSLEVFVMDKASGGIIGVVCFYVPDIPTSLRQEAPSPLWFKLADQNGRKGERSSGELMMAIWMGTQADQVFPEAWHADVANIRSQSIGDTRSKVYLSPILWYLRLNIIQAQDLVLRDKTRKPEVFVKAFLRNNTAVRSSISLDKSINPTWNNEEIMFVAAEPFDDSLILSVENRIGYDKEESLGKCAIPLSKVQKRALPVAASAEWYNLERVVREGEDKTEEKFTSRLQIRISLEGGYHVMDDSIHFSSDFRPTDKMLWRPPIGVLELGILNATGLLPMKWRNQKGTTDAYCVAKYGPKWVRTRTIVDSLAPLWHEQYAWEVYDPYTVIKIGVFDNGHLEGGWGRDGKMGKVRIRLTTLQTDRIYTHSYPLIVLQPNGVKNLGELRLALRFTCYSFTGLLSSYLQPKLPKMHYYHPLTSCQIHYLTKQATKIVSQQLSQVEPALRKEVVECMLDVNFFDKCSQRTYKANVDRINAALRGLVLAWKWFDGIQTWQNPILTILAHLIFLFLVNNPELILPTIFSYSVLVGLWSFRYRPRHPPHMDLKLSLAEKIGREALDEEFDEYPSSRQGDVLRAKYDWLRSFVAVNTSYLGEIAILMERLSSPLNWRDPRATSLVIVFCLAACIVTYFIPLKILVGAWGLFVMRHPKLRVGPPQMPLNFLARLPTRVDSML</sequence>
<accession>A0AAV5HEC9</accession>
<dbReference type="InterPro" id="IPR047259">
    <property type="entry name" value="QUIRKY-like"/>
</dbReference>
<dbReference type="EMBL" id="BPVZ01000002">
    <property type="protein sequence ID" value="GKU87183.1"/>
    <property type="molecule type" value="Genomic_DNA"/>
</dbReference>
<evidence type="ECO:0000256" key="3">
    <source>
        <dbReference type="ARBA" id="ARBA00022692"/>
    </source>
</evidence>
<evidence type="ECO:0000313" key="11">
    <source>
        <dbReference type="EMBL" id="GKU87183.1"/>
    </source>
</evidence>
<feature type="transmembrane region" description="Helical" evidence="9">
    <location>
        <begin position="688"/>
        <end position="714"/>
    </location>
</feature>
<organism evidence="11 12">
    <name type="scientific">Rubroshorea leprosula</name>
    <dbReference type="NCBI Taxonomy" id="152421"/>
    <lineage>
        <taxon>Eukaryota</taxon>
        <taxon>Viridiplantae</taxon>
        <taxon>Streptophyta</taxon>
        <taxon>Embryophyta</taxon>
        <taxon>Tracheophyta</taxon>
        <taxon>Spermatophyta</taxon>
        <taxon>Magnoliopsida</taxon>
        <taxon>eudicotyledons</taxon>
        <taxon>Gunneridae</taxon>
        <taxon>Pentapetalae</taxon>
        <taxon>rosids</taxon>
        <taxon>malvids</taxon>
        <taxon>Malvales</taxon>
        <taxon>Dipterocarpaceae</taxon>
        <taxon>Rubroshorea</taxon>
    </lineage>
</organism>
<dbReference type="SUPFAM" id="SSF49562">
    <property type="entry name" value="C2 domain (Calcium/lipid-binding domain, CaLB)"/>
    <property type="match status" value="3"/>
</dbReference>
<evidence type="ECO:0000256" key="4">
    <source>
        <dbReference type="ARBA" id="ARBA00022723"/>
    </source>
</evidence>
<keyword evidence="7 9" id="KW-1133">Transmembrane helix</keyword>
<dbReference type="InterPro" id="IPR000008">
    <property type="entry name" value="C2_dom"/>
</dbReference>
<evidence type="ECO:0000313" key="12">
    <source>
        <dbReference type="Proteomes" id="UP001054252"/>
    </source>
</evidence>
<keyword evidence="5" id="KW-0677">Repeat</keyword>
<name>A0AAV5HEC9_9ROSI</name>
<reference evidence="11 12" key="1">
    <citation type="journal article" date="2021" name="Commun. Biol.">
        <title>The genome of Shorea leprosula (Dipterocarpaceae) highlights the ecological relevance of drought in aseasonal tropical rainforests.</title>
        <authorList>
            <person name="Ng K.K.S."/>
            <person name="Kobayashi M.J."/>
            <person name="Fawcett J.A."/>
            <person name="Hatakeyama M."/>
            <person name="Paape T."/>
            <person name="Ng C.H."/>
            <person name="Ang C.C."/>
            <person name="Tnah L.H."/>
            <person name="Lee C.T."/>
            <person name="Nishiyama T."/>
            <person name="Sese J."/>
            <person name="O'Brien M.J."/>
            <person name="Copetti D."/>
            <person name="Mohd Noor M.I."/>
            <person name="Ong R.C."/>
            <person name="Putra M."/>
            <person name="Sireger I.Z."/>
            <person name="Indrioko S."/>
            <person name="Kosugi Y."/>
            <person name="Izuno A."/>
            <person name="Isagi Y."/>
            <person name="Lee S.L."/>
            <person name="Shimizu K.K."/>
        </authorList>
    </citation>
    <scope>NUCLEOTIDE SEQUENCE [LARGE SCALE GENOMIC DNA]</scope>
    <source>
        <strain evidence="11">214</strain>
    </source>
</reference>
<comment type="caution">
    <text evidence="11">The sequence shown here is derived from an EMBL/GenBank/DDBJ whole genome shotgun (WGS) entry which is preliminary data.</text>
</comment>
<dbReference type="AlphaFoldDB" id="A0AAV5HEC9"/>
<evidence type="ECO:0000256" key="6">
    <source>
        <dbReference type="ARBA" id="ARBA00022837"/>
    </source>
</evidence>
<keyword evidence="6" id="KW-0106">Calcium</keyword>
<dbReference type="PROSITE" id="PS50004">
    <property type="entry name" value="C2"/>
    <property type="match status" value="3"/>
</dbReference>
<dbReference type="InterPro" id="IPR013583">
    <property type="entry name" value="MCTP_C"/>
</dbReference>
<evidence type="ECO:0000256" key="5">
    <source>
        <dbReference type="ARBA" id="ARBA00022737"/>
    </source>
</evidence>
<dbReference type="FunFam" id="2.60.40.150:FF:000090">
    <property type="entry name" value="C2 domain-containing protein"/>
    <property type="match status" value="1"/>
</dbReference>
<feature type="domain" description="C2" evidence="10">
    <location>
        <begin position="313"/>
        <end position="441"/>
    </location>
</feature>
<dbReference type="PANTHER" id="PTHR31425:SF26">
    <property type="entry name" value="PROTEIN QUIRKY-LIKE"/>
    <property type="match status" value="1"/>
</dbReference>
<dbReference type="Pfam" id="PF08372">
    <property type="entry name" value="PRT_C"/>
    <property type="match status" value="1"/>
</dbReference>
<dbReference type="Pfam" id="PF00168">
    <property type="entry name" value="C2"/>
    <property type="match status" value="3"/>
</dbReference>
<protein>
    <recommendedName>
        <fullName evidence="10">C2 domain-containing protein</fullName>
    </recommendedName>
</protein>
<dbReference type="CDD" id="cd04019">
    <property type="entry name" value="C2C_MCTP_PRT_plant"/>
    <property type="match status" value="1"/>
</dbReference>
<keyword evidence="3 9" id="KW-0812">Transmembrane</keyword>
<evidence type="ECO:0000256" key="7">
    <source>
        <dbReference type="ARBA" id="ARBA00022989"/>
    </source>
</evidence>
<dbReference type="GO" id="GO:0046872">
    <property type="term" value="F:metal ion binding"/>
    <property type="evidence" value="ECO:0007669"/>
    <property type="project" value="UniProtKB-KW"/>
</dbReference>
<feature type="domain" description="C2" evidence="10">
    <location>
        <begin position="151"/>
        <end position="279"/>
    </location>
</feature>
<comment type="similarity">
    <text evidence="2">Belongs to the MCTP family.</text>
</comment>
<gene>
    <name evidence="11" type="ORF">SLEP1_g1627</name>
</gene>
<evidence type="ECO:0000256" key="2">
    <source>
        <dbReference type="ARBA" id="ARBA00007923"/>
    </source>
</evidence>
<dbReference type="InterPro" id="IPR047258">
    <property type="entry name" value="C2C_MCTP_PRT_plant"/>
</dbReference>